<evidence type="ECO:0000313" key="1">
    <source>
        <dbReference type="EMBL" id="HCO24962.1"/>
    </source>
</evidence>
<dbReference type="Proteomes" id="UP000263642">
    <property type="component" value="Unassembled WGS sequence"/>
</dbReference>
<name>A0A3D3RA61_9PLAN</name>
<proteinExistence type="predicted"/>
<evidence type="ECO:0000313" key="2">
    <source>
        <dbReference type="Proteomes" id="UP000263642"/>
    </source>
</evidence>
<reference evidence="1 2" key="1">
    <citation type="journal article" date="2018" name="Nat. Biotechnol.">
        <title>A standardized bacterial taxonomy based on genome phylogeny substantially revises the tree of life.</title>
        <authorList>
            <person name="Parks D.H."/>
            <person name="Chuvochina M."/>
            <person name="Waite D.W."/>
            <person name="Rinke C."/>
            <person name="Skarshewski A."/>
            <person name="Chaumeil P.A."/>
            <person name="Hugenholtz P."/>
        </authorList>
    </citation>
    <scope>NUCLEOTIDE SEQUENCE [LARGE SCALE GENOMIC DNA]</scope>
    <source>
        <strain evidence="1">UBA9375</strain>
    </source>
</reference>
<gene>
    <name evidence="1" type="ORF">DIT97_18770</name>
</gene>
<evidence type="ECO:0008006" key="3">
    <source>
        <dbReference type="Google" id="ProtNLM"/>
    </source>
</evidence>
<dbReference type="Pfam" id="PF07617">
    <property type="entry name" value="DUF1579"/>
    <property type="match status" value="1"/>
</dbReference>
<dbReference type="EMBL" id="DQAY01000114">
    <property type="protein sequence ID" value="HCO24962.1"/>
    <property type="molecule type" value="Genomic_DNA"/>
</dbReference>
<organism evidence="1 2">
    <name type="scientific">Gimesia maris</name>
    <dbReference type="NCBI Taxonomy" id="122"/>
    <lineage>
        <taxon>Bacteria</taxon>
        <taxon>Pseudomonadati</taxon>
        <taxon>Planctomycetota</taxon>
        <taxon>Planctomycetia</taxon>
        <taxon>Planctomycetales</taxon>
        <taxon>Planctomycetaceae</taxon>
        <taxon>Gimesia</taxon>
    </lineage>
</organism>
<dbReference type="InterPro" id="IPR011473">
    <property type="entry name" value="DUF1579"/>
</dbReference>
<dbReference type="AlphaFoldDB" id="A0A3D3RA61"/>
<comment type="caution">
    <text evidence="1">The sequence shown here is derived from an EMBL/GenBank/DDBJ whole genome shotgun (WGS) entry which is preliminary data.</text>
</comment>
<protein>
    <recommendedName>
        <fullName evidence="3">DUF1579 domain-containing protein</fullName>
    </recommendedName>
</protein>
<accession>A0A3D3RA61</accession>
<sequence>MFEKPQTEHSWLEPLLGDWLTEAECQMGPGEPLQKSTGETRCRSMEGMWYLLEGSGEEPEGGRWSTLMTLGYDAKKSCYTGTFVGSMMTHLWLYTSGIISEGKKLILNTEGPNFHGEGMTSYKDIIELVDDSHWILTSEILTDEGKWQQIVTSHYRRQT</sequence>